<evidence type="ECO:0000313" key="3">
    <source>
        <dbReference type="EMBL" id="KAK8384442.1"/>
    </source>
</evidence>
<feature type="region of interest" description="Disordered" evidence="1">
    <location>
        <begin position="77"/>
        <end position="99"/>
    </location>
</feature>
<dbReference type="EMBL" id="JARAKH010000035">
    <property type="protein sequence ID" value="KAK8384442.1"/>
    <property type="molecule type" value="Genomic_DNA"/>
</dbReference>
<protein>
    <submittedName>
        <fullName evidence="3">Uncharacterized protein</fullName>
    </submittedName>
</protein>
<feature type="region of interest" description="Disordered" evidence="1">
    <location>
        <begin position="310"/>
        <end position="352"/>
    </location>
</feature>
<comment type="caution">
    <text evidence="3">The sequence shown here is derived from an EMBL/GenBank/DDBJ whole genome shotgun (WGS) entry which is preliminary data.</text>
</comment>
<proteinExistence type="predicted"/>
<feature type="signal peptide" evidence="2">
    <location>
        <begin position="1"/>
        <end position="20"/>
    </location>
</feature>
<evidence type="ECO:0000256" key="1">
    <source>
        <dbReference type="SAM" id="MobiDB-lite"/>
    </source>
</evidence>
<sequence length="352" mass="38561">MGVCGRLAWVWAAVAMVVVGSSVPKRGVNEIEAFVKRLEYEAQQGDDRGRYTVEGLGGGEGPVEVNLNLLPDDAIIRHKGEEEEEETRPRKNSTNNMESRQRSLIYRGVYLPDARFNAFADGVMVNMVAEMKRKEMDPLYFRVFQRGIIEHVPLSSSTPPSTSTSSSFTTTTTTTTTSSRRGRQRGEAIGGGVIRGLTSVRRFGNAEVQVAGNTTLVRTHFVFGPLYLELLFTTEMGVRAVNSTLGALAAHAVAHVNQTDPSFVDFIIDSPAPYEIQLVGSKSERYKRLSLSAVTRLFKPTGRLERRMRGAFTRARKRRIPDVTKRRKGGRRRNGGGGGGGGDGGGVTPELP</sequence>
<feature type="compositionally biased region" description="Gly residues" evidence="1">
    <location>
        <begin position="335"/>
        <end position="352"/>
    </location>
</feature>
<name>A0AAW0TD92_SCYPA</name>
<keyword evidence="2" id="KW-0732">Signal</keyword>
<evidence type="ECO:0000256" key="2">
    <source>
        <dbReference type="SAM" id="SignalP"/>
    </source>
</evidence>
<feature type="compositionally biased region" description="Basic residues" evidence="1">
    <location>
        <begin position="314"/>
        <end position="334"/>
    </location>
</feature>
<reference evidence="3 4" key="1">
    <citation type="submission" date="2023-03" db="EMBL/GenBank/DDBJ databases">
        <title>High-quality genome of Scylla paramamosain provides insights in environmental adaptation.</title>
        <authorList>
            <person name="Zhang L."/>
        </authorList>
    </citation>
    <scope>NUCLEOTIDE SEQUENCE [LARGE SCALE GENOMIC DNA]</scope>
    <source>
        <strain evidence="3">LZ_2023a</strain>
        <tissue evidence="3">Muscle</tissue>
    </source>
</reference>
<feature type="region of interest" description="Disordered" evidence="1">
    <location>
        <begin position="154"/>
        <end position="185"/>
    </location>
</feature>
<gene>
    <name evidence="3" type="ORF">O3P69_009325</name>
</gene>
<dbReference type="AlphaFoldDB" id="A0AAW0TD92"/>
<accession>A0AAW0TD92</accession>
<evidence type="ECO:0000313" key="4">
    <source>
        <dbReference type="Proteomes" id="UP001487740"/>
    </source>
</evidence>
<feature type="compositionally biased region" description="Low complexity" evidence="1">
    <location>
        <begin position="155"/>
        <end position="179"/>
    </location>
</feature>
<organism evidence="3 4">
    <name type="scientific">Scylla paramamosain</name>
    <name type="common">Mud crab</name>
    <dbReference type="NCBI Taxonomy" id="85552"/>
    <lineage>
        <taxon>Eukaryota</taxon>
        <taxon>Metazoa</taxon>
        <taxon>Ecdysozoa</taxon>
        <taxon>Arthropoda</taxon>
        <taxon>Crustacea</taxon>
        <taxon>Multicrustacea</taxon>
        <taxon>Malacostraca</taxon>
        <taxon>Eumalacostraca</taxon>
        <taxon>Eucarida</taxon>
        <taxon>Decapoda</taxon>
        <taxon>Pleocyemata</taxon>
        <taxon>Brachyura</taxon>
        <taxon>Eubrachyura</taxon>
        <taxon>Portunoidea</taxon>
        <taxon>Portunidae</taxon>
        <taxon>Portuninae</taxon>
        <taxon>Scylla</taxon>
    </lineage>
</organism>
<keyword evidence="4" id="KW-1185">Reference proteome</keyword>
<feature type="chain" id="PRO_5043710227" evidence="2">
    <location>
        <begin position="21"/>
        <end position="352"/>
    </location>
</feature>
<dbReference type="Proteomes" id="UP001487740">
    <property type="component" value="Unassembled WGS sequence"/>
</dbReference>